<gene>
    <name evidence="1" type="ORF">LOAG_02714</name>
</gene>
<dbReference type="AlphaFoldDB" id="A0A1S0U5V5"/>
<accession>A0A1S0U5V5</accession>
<dbReference type="CTD" id="9940099"/>
<name>A0A1S0U5V5_LOALO</name>
<evidence type="ECO:0000313" key="1">
    <source>
        <dbReference type="EMBL" id="EFO25778.2"/>
    </source>
</evidence>
<dbReference type="KEGG" id="loa:LOAG_02714"/>
<protein>
    <submittedName>
        <fullName evidence="1">Uncharacterized protein</fullName>
    </submittedName>
</protein>
<dbReference type="InParanoid" id="A0A1S0U5V5"/>
<dbReference type="GeneID" id="9940099"/>
<reference evidence="1" key="1">
    <citation type="submission" date="2012-04" db="EMBL/GenBank/DDBJ databases">
        <title>The Genome Sequence of Loa loa.</title>
        <authorList>
            <consortium name="The Broad Institute Genome Sequencing Platform"/>
            <consortium name="Broad Institute Genome Sequencing Center for Infectious Disease"/>
            <person name="Nutman T.B."/>
            <person name="Fink D.L."/>
            <person name="Russ C."/>
            <person name="Young S."/>
            <person name="Zeng Q."/>
            <person name="Gargeya S."/>
            <person name="Alvarado L."/>
            <person name="Berlin A."/>
            <person name="Chapman S.B."/>
            <person name="Chen Z."/>
            <person name="Freedman E."/>
            <person name="Gellesch M."/>
            <person name="Goldberg J."/>
            <person name="Griggs A."/>
            <person name="Gujja S."/>
            <person name="Heilman E.R."/>
            <person name="Heiman D."/>
            <person name="Howarth C."/>
            <person name="Mehta T."/>
            <person name="Neiman D."/>
            <person name="Pearson M."/>
            <person name="Roberts A."/>
            <person name="Saif S."/>
            <person name="Shea T."/>
            <person name="Shenoy N."/>
            <person name="Sisk P."/>
            <person name="Stolte C."/>
            <person name="Sykes S."/>
            <person name="White J."/>
            <person name="Yandava C."/>
            <person name="Haas B."/>
            <person name="Henn M.R."/>
            <person name="Nusbaum C."/>
            <person name="Birren B."/>
        </authorList>
    </citation>
    <scope>NUCLEOTIDE SEQUENCE [LARGE SCALE GENOMIC DNA]</scope>
</reference>
<dbReference type="EMBL" id="JH712077">
    <property type="protein sequence ID" value="EFO25778.2"/>
    <property type="molecule type" value="Genomic_DNA"/>
</dbReference>
<dbReference type="RefSeq" id="XP_020303517.1">
    <property type="nucleotide sequence ID" value="XM_020446099.1"/>
</dbReference>
<organism evidence="1">
    <name type="scientific">Loa loa</name>
    <name type="common">Eye worm</name>
    <name type="synonym">Filaria loa</name>
    <dbReference type="NCBI Taxonomy" id="7209"/>
    <lineage>
        <taxon>Eukaryota</taxon>
        <taxon>Metazoa</taxon>
        <taxon>Ecdysozoa</taxon>
        <taxon>Nematoda</taxon>
        <taxon>Chromadorea</taxon>
        <taxon>Rhabditida</taxon>
        <taxon>Spirurina</taxon>
        <taxon>Spiruromorpha</taxon>
        <taxon>Filarioidea</taxon>
        <taxon>Onchocercidae</taxon>
        <taxon>Loa</taxon>
    </lineage>
</organism>
<proteinExistence type="predicted"/>
<sequence>MPLIVVIEGGASAPLQFHIARAPRPVRRANSWRHQRILYRLSYHSLENLGTSPSKSNRSLHRQFILPRVPSVGSMRPEDFYRQLALGAWNSLQQGKYINEANGGMNLPTASCLWASDMRFNYHRIRCDAMIQQAVHQCSVLKINVKRDH</sequence>